<protein>
    <recommendedName>
        <fullName evidence="1">DUF6604 domain-containing protein</fullName>
    </recommendedName>
</protein>
<dbReference type="InterPro" id="IPR046539">
    <property type="entry name" value="DUF6604"/>
</dbReference>
<feature type="domain" description="DUF6604" evidence="1">
    <location>
        <begin position="17"/>
        <end position="235"/>
    </location>
</feature>
<sequence length="744" mass="83323">MSPPLHLASSLSSAVEEYKITTDYFLEWLWCQHRMAHPDQATGYSFKSCAEILNAVKLVANDEVAVPASVIASLDRAIDKRRIALTIHQDIQADDVEHEVFLQKLEVALEILNPLKAETPAFGDTRVQDTTRSTLNRYASLSNTETDAEPDVPVSNVCEKRVSATLEEMTPPAKAMKSRCQFLVDDFIGKIAQDMDYVKIYIGMRLQIEEYWTEAAEGKLPLPVAAWLTSEAMRKIEITIPKDLKLTDTLNLVTELGPVLQRVDSIMGTQKTDTPWWKHAGSLLEYEHALNTLDHGAETADGTETPNPKPCMPWHSQEMSGDVLPKIFQDIHRAMGRQRAINAVENVTFFMPRKGSCEPFYAAASHLIAGDINAAPSTLVFGTDLFLSSSKAFFWPKGGDLNKENCRLRPLRLAMDMKASAGKVAGIFQELPIRANATMQFYEMMSYFVNGIDAFIRERNFDDYHSAPWTAGCHMAEMLYQAQVVGECLLLHRTIIPSTLHLYNALRQSPVKLPRIRIMDELCEMFHDAIFFGTLPDKNFLSWYRYCVYDAKIAKISKLPHYGASGLRIDPDHMPRALSVDSAFATQHRHGHTPSPGFTGPLYGVKVPSKGPPSTALLNELDGIYSGIRDIDHIQLAEQAVLKDFQGPRAVITVDYFSLYKFCADIMDDFTCIAKYDVGMRHPEIAEVMGLENYVDAAIGCIVSMSGRKEMHREMHRTSGAGVGFMAFSKIDKGLSLDSMKWKL</sequence>
<reference evidence="2" key="1">
    <citation type="submission" date="2023-02" db="EMBL/GenBank/DDBJ databases">
        <title>Colletotrichum kahawae CIFC_Que2 genome sequencing and assembly.</title>
        <authorList>
            <person name="Baroncelli R."/>
        </authorList>
    </citation>
    <scope>NUCLEOTIDE SEQUENCE</scope>
    <source>
        <strain evidence="2">CIFC_Que2</strain>
    </source>
</reference>
<dbReference type="EMBL" id="VYYT01000200">
    <property type="protein sequence ID" value="KAK2757499.1"/>
    <property type="molecule type" value="Genomic_DNA"/>
</dbReference>
<dbReference type="AlphaFoldDB" id="A0AAE0D5Z8"/>
<comment type="caution">
    <text evidence="2">The sequence shown here is derived from an EMBL/GenBank/DDBJ whole genome shotgun (WGS) entry which is preliminary data.</text>
</comment>
<evidence type="ECO:0000259" key="1">
    <source>
        <dbReference type="Pfam" id="PF20253"/>
    </source>
</evidence>
<dbReference type="Proteomes" id="UP001281614">
    <property type="component" value="Unassembled WGS sequence"/>
</dbReference>
<evidence type="ECO:0000313" key="2">
    <source>
        <dbReference type="EMBL" id="KAK2757499.1"/>
    </source>
</evidence>
<proteinExistence type="predicted"/>
<organism evidence="2 3">
    <name type="scientific">Colletotrichum kahawae</name>
    <name type="common">Coffee berry disease fungus</name>
    <dbReference type="NCBI Taxonomy" id="34407"/>
    <lineage>
        <taxon>Eukaryota</taxon>
        <taxon>Fungi</taxon>
        <taxon>Dikarya</taxon>
        <taxon>Ascomycota</taxon>
        <taxon>Pezizomycotina</taxon>
        <taxon>Sordariomycetes</taxon>
        <taxon>Hypocreomycetidae</taxon>
        <taxon>Glomerellales</taxon>
        <taxon>Glomerellaceae</taxon>
        <taxon>Colletotrichum</taxon>
        <taxon>Colletotrichum gloeosporioides species complex</taxon>
    </lineage>
</organism>
<accession>A0AAE0D5Z8</accession>
<name>A0AAE0D5Z8_COLKA</name>
<keyword evidence="3" id="KW-1185">Reference proteome</keyword>
<evidence type="ECO:0000313" key="3">
    <source>
        <dbReference type="Proteomes" id="UP001281614"/>
    </source>
</evidence>
<dbReference type="Pfam" id="PF20253">
    <property type="entry name" value="DUF6604"/>
    <property type="match status" value="1"/>
</dbReference>
<gene>
    <name evidence="2" type="ORF">CKAH01_05756</name>
</gene>